<dbReference type="eggNOG" id="COG0715">
    <property type="taxonomic scope" value="Bacteria"/>
</dbReference>
<evidence type="ECO:0000313" key="2">
    <source>
        <dbReference type="Proteomes" id="UP000002714"/>
    </source>
</evidence>
<dbReference type="InterPro" id="IPR027024">
    <property type="entry name" value="UCP027386_ABC_sbc_TM0202"/>
</dbReference>
<name>Q30QV7_SULDN</name>
<evidence type="ECO:0000313" key="1">
    <source>
        <dbReference type="EMBL" id="ABB44624.1"/>
    </source>
</evidence>
<dbReference type="PIRSF" id="PIRSF027386">
    <property type="entry name" value="UCP027386_ABC_sbc_TM0202"/>
    <property type="match status" value="1"/>
</dbReference>
<dbReference type="SUPFAM" id="SSF53850">
    <property type="entry name" value="Periplasmic binding protein-like II"/>
    <property type="match status" value="1"/>
</dbReference>
<dbReference type="HOGENOM" id="CLU_062584_2_0_7"/>
<dbReference type="EMBL" id="CP000153">
    <property type="protein sequence ID" value="ABB44624.1"/>
    <property type="molecule type" value="Genomic_DNA"/>
</dbReference>
<dbReference type="AlphaFoldDB" id="Q30QV7"/>
<dbReference type="OrthoDB" id="9814375at2"/>
<gene>
    <name evidence="1" type="ordered locus">Suden_1346</name>
</gene>
<dbReference type="KEGG" id="tdn:Suden_1346"/>
<dbReference type="RefSeq" id="WP_011372976.1">
    <property type="nucleotide sequence ID" value="NC_007575.1"/>
</dbReference>
<dbReference type="PANTHER" id="PTHR30024">
    <property type="entry name" value="ALIPHATIC SULFONATES-BINDING PROTEIN-RELATED"/>
    <property type="match status" value="1"/>
</dbReference>
<protein>
    <submittedName>
        <fullName evidence="1">Putative sulfonate/nitrate transport system substrate-binding protein</fullName>
    </submittedName>
</protein>
<organism evidence="1 2">
    <name type="scientific">Sulfurimonas denitrificans (strain ATCC 33889 / DSM 1251)</name>
    <name type="common">Thiomicrospira denitrificans (strain ATCC 33889 / DSM 1251)</name>
    <dbReference type="NCBI Taxonomy" id="326298"/>
    <lineage>
        <taxon>Bacteria</taxon>
        <taxon>Pseudomonadati</taxon>
        <taxon>Campylobacterota</taxon>
        <taxon>Epsilonproteobacteria</taxon>
        <taxon>Campylobacterales</taxon>
        <taxon>Sulfurimonadaceae</taxon>
        <taxon>Sulfurimonas</taxon>
    </lineage>
</organism>
<sequence length="327" mass="36801">MKSFIYSLILLSLLMVGTLEAKVKKLVVSGPFATVSHPILHMIETNALADVADKVEFKLWKNPDELRAMTIRGNVDFVAIPTNTAAILNNKDVDIKLLNVSVWGILGMISRDDSLKSLKDFKGKKIAVPFRADMPDIVFKKLLKKEGLDPQKDFELVYVANPIDAMQMLIMRRVDHSLLAEPAISMALRKTKSFPISLVAPDLFRSVDLQKEWGEVFGNSGDIPQAGIAVMGHIKDEHLIKRFQEEYAKSLEWYKANPKEAGKLVAKKIDLLNEDAVSDSISHVRIKNVTASEAKKDLEFFFNVLKEEDPKSIGDKLPNDDFYYKVK</sequence>
<keyword evidence="2" id="KW-1185">Reference proteome</keyword>
<dbReference type="Proteomes" id="UP000002714">
    <property type="component" value="Chromosome"/>
</dbReference>
<dbReference type="PANTHER" id="PTHR30024:SF46">
    <property type="entry name" value="ABC TRANSPORTER, SUBSTRATE-BINDING LIPOPROTEIN"/>
    <property type="match status" value="1"/>
</dbReference>
<dbReference type="STRING" id="326298.Suden_1346"/>
<accession>Q30QV7</accession>
<dbReference type="Pfam" id="PF12974">
    <property type="entry name" value="Phosphonate-bd"/>
    <property type="match status" value="1"/>
</dbReference>
<proteinExistence type="predicted"/>
<reference evidence="1 2" key="1">
    <citation type="journal article" date="2008" name="Appl. Environ. Microbiol.">
        <title>Genome of the epsilonproteobacterial chemolithoautotroph Sulfurimonas denitrificans.</title>
        <authorList>
            <person name="Sievert S.M."/>
            <person name="Scott K.M."/>
            <person name="Klotz M.G."/>
            <person name="Chain P.S.G."/>
            <person name="Hauser L.J."/>
            <person name="Hemp J."/>
            <person name="Huegler M."/>
            <person name="Land M."/>
            <person name="Lapidus A."/>
            <person name="Larimer F.W."/>
            <person name="Lucas S."/>
            <person name="Malfatti S.A."/>
            <person name="Meyer F."/>
            <person name="Paulsen I.T."/>
            <person name="Ren Q."/>
            <person name="Simon J."/>
            <person name="Bailey K."/>
            <person name="Diaz E."/>
            <person name="Fitzpatrick K.A."/>
            <person name="Glover B."/>
            <person name="Gwatney N."/>
            <person name="Korajkic A."/>
            <person name="Long A."/>
            <person name="Mobberley J.M."/>
            <person name="Pantry S.N."/>
            <person name="Pazder G."/>
            <person name="Peterson S."/>
            <person name="Quintanilla J.D."/>
            <person name="Sprinkle R."/>
            <person name="Stephens J."/>
            <person name="Thomas P."/>
            <person name="Vaughn R."/>
            <person name="Weber M.J."/>
            <person name="Wooten L.L."/>
        </authorList>
    </citation>
    <scope>NUCLEOTIDE SEQUENCE [LARGE SCALE GENOMIC DNA]</scope>
    <source>
        <strain evidence="2">ATCC 33889 / DSM 1251</strain>
    </source>
</reference>
<dbReference type="Gene3D" id="3.40.190.10">
    <property type="entry name" value="Periplasmic binding protein-like II"/>
    <property type="match status" value="2"/>
</dbReference>